<dbReference type="AlphaFoldDB" id="A0AB39MR20"/>
<feature type="domain" description="OAA-family lectin sugar binding" evidence="1">
    <location>
        <begin position="155"/>
        <end position="227"/>
    </location>
</feature>
<sequence>MEPVFADFSTTPAQLSNAVVTHHRCGIAPSHLALGAGGHIKVDFTVDGWKENEEAVVTVTVLGTGAPMDVLLNGKTLAERLAIPADGGHSDPRDTVLSAPGDLLAAGTNILEIRSPEGSDTLLRLRAVTVAPAHEQDQARHALAARAANRSVVAFSAEVRAPGTTAWQPAPRLLLHVDLGESALPSQLSWRTADGSEAAIGLRADLTGFLGHRRAADGSVTEYRGSLAERWAYPEGTAGARLHRFSTESGHDNAWAPSGELRLLLDDGGALLERVSWTDRRGTTASIALSGVSPVAAPAVRQPGGELRDITRTVEDVEASDEFAEWGEVAENLLSKSHNKWLAHEDTAELTFTFAQPAAVAAYRLTSGNDCPDRDPQVWKLQGSHDGSHWTTLDTRTGESFRGRHETKEYQVASPASYARYRLGIEGNRGSDMTQLSRIQFLAADAPFPGPTHGAADFTGYRTTLGGDPVGYRGTTVPGPWSATPGQQEGQEAGDALPKLLAGDLGETARGLDEAARLIGKLAVYLKNS</sequence>
<name>A0AB39MR20_9ACTN</name>
<evidence type="ECO:0000259" key="1">
    <source>
        <dbReference type="Pfam" id="PF17882"/>
    </source>
</evidence>
<dbReference type="Gene3D" id="2.60.120.260">
    <property type="entry name" value="Galactose-binding domain-like"/>
    <property type="match status" value="1"/>
</dbReference>
<proteinExistence type="predicted"/>
<dbReference type="RefSeq" id="WP_369192010.1">
    <property type="nucleotide sequence ID" value="NZ_CP163431.1"/>
</dbReference>
<dbReference type="InterPro" id="IPR040964">
    <property type="entry name" value="SBD"/>
</dbReference>
<dbReference type="InterPro" id="IPR008979">
    <property type="entry name" value="Galactose-bd-like_sf"/>
</dbReference>
<dbReference type="Pfam" id="PF17882">
    <property type="entry name" value="SBD"/>
    <property type="match status" value="2"/>
</dbReference>
<protein>
    <submittedName>
        <fullName evidence="2">Alpha-1,2-mannosidase</fullName>
    </submittedName>
</protein>
<reference evidence="2" key="1">
    <citation type="submission" date="2024-07" db="EMBL/GenBank/DDBJ databases">
        <authorList>
            <person name="Yu S.T."/>
        </authorList>
    </citation>
    <scope>NUCLEOTIDE SEQUENCE</scope>
    <source>
        <strain evidence="2">R08</strain>
    </source>
</reference>
<dbReference type="SUPFAM" id="SSF49785">
    <property type="entry name" value="Galactose-binding domain-like"/>
    <property type="match status" value="1"/>
</dbReference>
<gene>
    <name evidence="2" type="ORF">AB5J58_46570</name>
</gene>
<dbReference type="EMBL" id="CP163431">
    <property type="protein sequence ID" value="XDQ07208.1"/>
    <property type="molecule type" value="Genomic_DNA"/>
</dbReference>
<evidence type="ECO:0000313" key="2">
    <source>
        <dbReference type="EMBL" id="XDQ07208.1"/>
    </source>
</evidence>
<organism evidence="2">
    <name type="scientific">Streptomyces sp. R08</name>
    <dbReference type="NCBI Taxonomy" id="3238624"/>
    <lineage>
        <taxon>Bacteria</taxon>
        <taxon>Bacillati</taxon>
        <taxon>Actinomycetota</taxon>
        <taxon>Actinomycetes</taxon>
        <taxon>Kitasatosporales</taxon>
        <taxon>Streptomycetaceae</taxon>
        <taxon>Streptomyces</taxon>
    </lineage>
</organism>
<feature type="domain" description="OAA-family lectin sugar binding" evidence="1">
    <location>
        <begin position="247"/>
        <end position="288"/>
    </location>
</feature>
<accession>A0AB39MR20</accession>